<evidence type="ECO:0000259" key="9">
    <source>
        <dbReference type="PROSITE" id="PS50110"/>
    </source>
</evidence>
<keyword evidence="3" id="KW-0067">ATP-binding</keyword>
<dbReference type="SUPFAM" id="SSF52540">
    <property type="entry name" value="P-loop containing nucleoside triphosphate hydrolases"/>
    <property type="match status" value="1"/>
</dbReference>
<dbReference type="EMBL" id="CAADHO010000003">
    <property type="protein sequence ID" value="VFQ44545.1"/>
    <property type="molecule type" value="Genomic_DNA"/>
</dbReference>
<evidence type="ECO:0000256" key="5">
    <source>
        <dbReference type="ARBA" id="ARBA00023015"/>
    </source>
</evidence>
<gene>
    <name evidence="10" type="ORF">MSL71_21940</name>
</gene>
<organism evidence="10 11">
    <name type="scientific">Desulfoluna butyratoxydans</name>
    <dbReference type="NCBI Taxonomy" id="231438"/>
    <lineage>
        <taxon>Bacteria</taxon>
        <taxon>Pseudomonadati</taxon>
        <taxon>Thermodesulfobacteriota</taxon>
        <taxon>Desulfobacteria</taxon>
        <taxon>Desulfobacterales</taxon>
        <taxon>Desulfolunaceae</taxon>
        <taxon>Desulfoluna</taxon>
    </lineage>
</organism>
<dbReference type="CDD" id="cd00009">
    <property type="entry name" value="AAA"/>
    <property type="match status" value="1"/>
</dbReference>
<dbReference type="GO" id="GO:0043565">
    <property type="term" value="F:sequence-specific DNA binding"/>
    <property type="evidence" value="ECO:0007669"/>
    <property type="project" value="InterPro"/>
</dbReference>
<feature type="modified residue" description="4-aspartylphosphate" evidence="7">
    <location>
        <position position="54"/>
    </location>
</feature>
<dbReference type="FunFam" id="3.40.50.300:FF:000006">
    <property type="entry name" value="DNA-binding transcriptional regulator NtrC"/>
    <property type="match status" value="1"/>
</dbReference>
<name>A0A4U8YKW1_9BACT</name>
<dbReference type="PANTHER" id="PTHR32071:SF113">
    <property type="entry name" value="ALGINATE BIOSYNTHESIS TRANSCRIPTIONAL REGULATORY PROTEIN ALGB"/>
    <property type="match status" value="1"/>
</dbReference>
<dbReference type="SMART" id="SM00382">
    <property type="entry name" value="AAA"/>
    <property type="match status" value="1"/>
</dbReference>
<dbReference type="Gene3D" id="1.10.10.60">
    <property type="entry name" value="Homeodomain-like"/>
    <property type="match status" value="1"/>
</dbReference>
<dbReference type="GO" id="GO:0005524">
    <property type="term" value="F:ATP binding"/>
    <property type="evidence" value="ECO:0007669"/>
    <property type="project" value="UniProtKB-KW"/>
</dbReference>
<dbReference type="InterPro" id="IPR002078">
    <property type="entry name" value="Sigma_54_int"/>
</dbReference>
<keyword evidence="5" id="KW-0805">Transcription regulation</keyword>
<keyword evidence="6" id="KW-0804">Transcription</keyword>
<dbReference type="Pfam" id="PF00158">
    <property type="entry name" value="Sigma54_activat"/>
    <property type="match status" value="1"/>
</dbReference>
<accession>A0A4U8YKW1</accession>
<dbReference type="Gene3D" id="3.40.50.300">
    <property type="entry name" value="P-loop containing nucleotide triphosphate hydrolases"/>
    <property type="match status" value="1"/>
</dbReference>
<dbReference type="SMART" id="SM00448">
    <property type="entry name" value="REC"/>
    <property type="match status" value="1"/>
</dbReference>
<evidence type="ECO:0000256" key="4">
    <source>
        <dbReference type="ARBA" id="ARBA00023012"/>
    </source>
</evidence>
<dbReference type="PROSITE" id="PS50110">
    <property type="entry name" value="RESPONSE_REGULATORY"/>
    <property type="match status" value="1"/>
</dbReference>
<protein>
    <submittedName>
        <fullName evidence="10">Signal transduction response regulator receiver domain</fullName>
    </submittedName>
</protein>
<evidence type="ECO:0000256" key="2">
    <source>
        <dbReference type="ARBA" id="ARBA00022741"/>
    </source>
</evidence>
<evidence type="ECO:0000259" key="8">
    <source>
        <dbReference type="PROSITE" id="PS50045"/>
    </source>
</evidence>
<dbReference type="GO" id="GO:0006355">
    <property type="term" value="P:regulation of DNA-templated transcription"/>
    <property type="evidence" value="ECO:0007669"/>
    <property type="project" value="InterPro"/>
</dbReference>
<dbReference type="InterPro" id="IPR011006">
    <property type="entry name" value="CheY-like_superfamily"/>
</dbReference>
<dbReference type="SUPFAM" id="SSF52172">
    <property type="entry name" value="CheY-like"/>
    <property type="match status" value="1"/>
</dbReference>
<evidence type="ECO:0000313" key="11">
    <source>
        <dbReference type="Proteomes" id="UP000507962"/>
    </source>
</evidence>
<evidence type="ECO:0000256" key="7">
    <source>
        <dbReference type="PROSITE-ProRule" id="PRU00169"/>
    </source>
</evidence>
<evidence type="ECO:0000256" key="3">
    <source>
        <dbReference type="ARBA" id="ARBA00022840"/>
    </source>
</evidence>
<reference evidence="10 11" key="1">
    <citation type="submission" date="2019-03" db="EMBL/GenBank/DDBJ databases">
        <authorList>
            <person name="Nijsse B."/>
        </authorList>
    </citation>
    <scope>NUCLEOTIDE SEQUENCE [LARGE SCALE GENOMIC DNA]</scope>
    <source>
        <strain evidence="10">Desulfoluna butyratoxydans MSL71</strain>
    </source>
</reference>
<dbReference type="PROSITE" id="PS50045">
    <property type="entry name" value="SIGMA54_INTERACT_4"/>
    <property type="match status" value="1"/>
</dbReference>
<evidence type="ECO:0000256" key="1">
    <source>
        <dbReference type="ARBA" id="ARBA00022553"/>
    </source>
</evidence>
<keyword evidence="11" id="KW-1185">Reference proteome</keyword>
<dbReference type="PANTHER" id="PTHR32071">
    <property type="entry name" value="TRANSCRIPTIONAL REGULATORY PROTEIN"/>
    <property type="match status" value="1"/>
</dbReference>
<dbReference type="PRINTS" id="PR01590">
    <property type="entry name" value="HTHFIS"/>
</dbReference>
<dbReference type="AlphaFoldDB" id="A0A4U8YKW1"/>
<keyword evidence="1 7" id="KW-0597">Phosphoprotein</keyword>
<dbReference type="InterPro" id="IPR025943">
    <property type="entry name" value="Sigma_54_int_dom_ATP-bd_2"/>
</dbReference>
<dbReference type="InterPro" id="IPR001789">
    <property type="entry name" value="Sig_transdc_resp-reg_receiver"/>
</dbReference>
<dbReference type="Pfam" id="PF25601">
    <property type="entry name" value="AAA_lid_14"/>
    <property type="match status" value="1"/>
</dbReference>
<dbReference type="InterPro" id="IPR009057">
    <property type="entry name" value="Homeodomain-like_sf"/>
</dbReference>
<dbReference type="InterPro" id="IPR002197">
    <property type="entry name" value="HTH_Fis"/>
</dbReference>
<evidence type="ECO:0000313" key="10">
    <source>
        <dbReference type="EMBL" id="VFQ44545.1"/>
    </source>
</evidence>
<feature type="domain" description="Response regulatory" evidence="9">
    <location>
        <begin position="4"/>
        <end position="119"/>
    </location>
</feature>
<dbReference type="FunFam" id="3.40.50.2300:FF:000018">
    <property type="entry name" value="DNA-binding transcriptional regulator NtrC"/>
    <property type="match status" value="1"/>
</dbReference>
<dbReference type="Pfam" id="PF02954">
    <property type="entry name" value="HTH_8"/>
    <property type="match status" value="1"/>
</dbReference>
<dbReference type="InterPro" id="IPR027417">
    <property type="entry name" value="P-loop_NTPase"/>
</dbReference>
<dbReference type="Proteomes" id="UP000507962">
    <property type="component" value="Unassembled WGS sequence"/>
</dbReference>
<dbReference type="RefSeq" id="WP_180140154.1">
    <property type="nucleotide sequence ID" value="NZ_CAADHO010000003.1"/>
</dbReference>
<dbReference type="InterPro" id="IPR058031">
    <property type="entry name" value="AAA_lid_NorR"/>
</dbReference>
<dbReference type="Pfam" id="PF00072">
    <property type="entry name" value="Response_reg"/>
    <property type="match status" value="1"/>
</dbReference>
<evidence type="ECO:0000256" key="6">
    <source>
        <dbReference type="ARBA" id="ARBA00023163"/>
    </source>
</evidence>
<proteinExistence type="predicted"/>
<dbReference type="PROSITE" id="PS00676">
    <property type="entry name" value="SIGMA54_INTERACT_2"/>
    <property type="match status" value="1"/>
</dbReference>
<keyword evidence="4" id="KW-0902">Two-component regulatory system</keyword>
<dbReference type="InterPro" id="IPR003593">
    <property type="entry name" value="AAA+_ATPase"/>
</dbReference>
<dbReference type="SUPFAM" id="SSF46689">
    <property type="entry name" value="Homeodomain-like"/>
    <property type="match status" value="1"/>
</dbReference>
<dbReference type="Gene3D" id="3.40.50.2300">
    <property type="match status" value="1"/>
</dbReference>
<feature type="domain" description="Sigma-54 factor interaction" evidence="8">
    <location>
        <begin position="144"/>
        <end position="373"/>
    </location>
</feature>
<keyword evidence="2" id="KW-0547">Nucleotide-binding</keyword>
<dbReference type="GO" id="GO:0000160">
    <property type="term" value="P:phosphorelay signal transduction system"/>
    <property type="evidence" value="ECO:0007669"/>
    <property type="project" value="UniProtKB-KW"/>
</dbReference>
<sequence>MTHRILIVDDEIDMLRLLKRSLEPDLGCRVETASSGEEAFAMIQEQRFDLVLSDMKMPGMGGAELLRQIKELKRGIAVIMMTAYGSIDSAVEAIRAGAYDFIAKPFDHDTLVFRLRKALERNRLISENIRLHKAFREKESFHNIVGSSPAMLKVFETIRMVARTDMTVLVTGESGTGKELTCRAIHAQSERRNGPFITVNCPTVPEQILESELFGYKKGAFTQASSDRQGLFQAADGGTLFLDEIGEISPAIQSKLLRVIQEKEVKPLGGTKSVPVDVRIIAATNKDLVKAIEEGEFRQDLYYRLNVLPLRLPPLRERREDIPALVSHFIHKHADTMGRDPLPVSDKLMALLMELPLTGNIRELESLVMKGLLFATGEMMEPEDLREVLASAPAATTGDSPAPDLTALPYKEAKEQCLKGFNDSYVGALLEKTAGNVARAARLCGMERQALQQVMKRYGIDPEPYRHK</sequence>
<dbReference type="Gene3D" id="1.10.8.60">
    <property type="match status" value="1"/>
</dbReference>